<dbReference type="EMBL" id="LNYX01000031">
    <property type="protein sequence ID" value="KTD61558.1"/>
    <property type="molecule type" value="Genomic_DNA"/>
</dbReference>
<reference evidence="1 2" key="1">
    <citation type="submission" date="2015-11" db="EMBL/GenBank/DDBJ databases">
        <title>Genomic analysis of 38 Legionella species identifies large and diverse effector repertoires.</title>
        <authorList>
            <person name="Burstein D."/>
            <person name="Amaro F."/>
            <person name="Zusman T."/>
            <person name="Lifshitz Z."/>
            <person name="Cohen O."/>
            <person name="Gilbert J.A."/>
            <person name="Pupko T."/>
            <person name="Shuman H.A."/>
            <person name="Segal G."/>
        </authorList>
    </citation>
    <scope>NUCLEOTIDE SEQUENCE [LARGE SCALE GENOMIC DNA]</scope>
    <source>
        <strain evidence="1 2">Mt.St.Helens-9</strain>
    </source>
</reference>
<gene>
    <name evidence="1" type="ORF">Lspi_2188</name>
</gene>
<evidence type="ECO:0000313" key="2">
    <source>
        <dbReference type="Proteomes" id="UP000054877"/>
    </source>
</evidence>
<sequence length="514" mass="58291">MRGKDREIDPVIRKKTMDILRKKFEFADVDIDSFVYLSEPERRNVLLRITLTSTSESVPKSIILKQSLPQQEDINDTNADARFFRDWAGIKFASNIQQNEHVHNTPLFYGSDNELRFILIEDLGDPHISLVDSLAPAVPNRSKAVSALERYMKALGCFHAASFGHTDSYETILKEINENATVPEEDLKSISENLQPKLQSAVETLGLPVTTGFTDEVQQVLESIFKPGPFTVLTHGDIAPDNVFDHEEPEDLQLIDFEWSSPRNALLDGTYLRMSMPTAWFAKTIPDDVLKPLELIYREELKKVIPEASDDLAYSTNYTQACAYHVLHEMSNLTHILEKDAVWGSGPVPKDSLWNPDTNSARSRFLTRLQTFVDVVTNHDKLHPDQPPILPHLRKMAEDMLGKVKELWPEAKSLESYPAFKPVSLNSKQVLHPTISSSEKPESIHNREVVTPTTVGYKKENADVPIGTSQEYKEVLSLMRQDDESVPTADKENEAYNNYSINLPQITPKLPWEI</sequence>
<organism evidence="1 2">
    <name type="scientific">Legionella spiritensis</name>
    <dbReference type="NCBI Taxonomy" id="452"/>
    <lineage>
        <taxon>Bacteria</taxon>
        <taxon>Pseudomonadati</taxon>
        <taxon>Pseudomonadota</taxon>
        <taxon>Gammaproteobacteria</taxon>
        <taxon>Legionellales</taxon>
        <taxon>Legionellaceae</taxon>
        <taxon>Legionella</taxon>
    </lineage>
</organism>
<dbReference type="SUPFAM" id="SSF56112">
    <property type="entry name" value="Protein kinase-like (PK-like)"/>
    <property type="match status" value="1"/>
</dbReference>
<dbReference type="AlphaFoldDB" id="A0A0W0YYH8"/>
<accession>A0A0W0YYH8</accession>
<name>A0A0W0YYH8_LEGSP</name>
<protein>
    <submittedName>
        <fullName evidence="1">Choline/ethanolamine kinase</fullName>
    </submittedName>
</protein>
<proteinExistence type="predicted"/>
<dbReference type="InterPro" id="IPR004119">
    <property type="entry name" value="EcKL"/>
</dbReference>
<dbReference type="STRING" id="452.Lspi_2188"/>
<evidence type="ECO:0000313" key="1">
    <source>
        <dbReference type="EMBL" id="KTD61558.1"/>
    </source>
</evidence>
<keyword evidence="1" id="KW-0808">Transferase</keyword>
<keyword evidence="1" id="KW-0418">Kinase</keyword>
<dbReference type="PATRIC" id="fig|452.5.peg.2409"/>
<dbReference type="Gene3D" id="3.90.1200.10">
    <property type="match status" value="1"/>
</dbReference>
<dbReference type="Pfam" id="PF02958">
    <property type="entry name" value="EcKL"/>
    <property type="match status" value="1"/>
</dbReference>
<dbReference type="GO" id="GO:0016301">
    <property type="term" value="F:kinase activity"/>
    <property type="evidence" value="ECO:0007669"/>
    <property type="project" value="UniProtKB-KW"/>
</dbReference>
<dbReference type="InterPro" id="IPR011009">
    <property type="entry name" value="Kinase-like_dom_sf"/>
</dbReference>
<comment type="caution">
    <text evidence="1">The sequence shown here is derived from an EMBL/GenBank/DDBJ whole genome shotgun (WGS) entry which is preliminary data.</text>
</comment>
<dbReference type="RefSeq" id="WP_058484106.1">
    <property type="nucleotide sequence ID" value="NZ_CAAAII010000010.1"/>
</dbReference>
<dbReference type="OrthoDB" id="144109at2"/>
<dbReference type="Proteomes" id="UP000054877">
    <property type="component" value="Unassembled WGS sequence"/>
</dbReference>
<keyword evidence="2" id="KW-1185">Reference proteome</keyword>